<dbReference type="AlphaFoldDB" id="A0A6J3LXJ1"/>
<reference evidence="2" key="3">
    <citation type="submission" date="2025-08" db="UniProtKB">
        <authorList>
            <consortium name="RefSeq"/>
        </authorList>
    </citation>
    <scope>IDENTIFICATION</scope>
    <source>
        <strain evidence="2">CBS 342.82</strain>
    </source>
</reference>
<dbReference type="OrthoDB" id="20872at2759"/>
<dbReference type="Pfam" id="PF13374">
    <property type="entry name" value="TPR_10"/>
    <property type="match status" value="1"/>
</dbReference>
<dbReference type="SUPFAM" id="SSF48452">
    <property type="entry name" value="TPR-like"/>
    <property type="match status" value="1"/>
</dbReference>
<dbReference type="Proteomes" id="UP000504637">
    <property type="component" value="Unplaced"/>
</dbReference>
<dbReference type="RefSeq" id="XP_033456388.1">
    <property type="nucleotide sequence ID" value="XM_033600195.1"/>
</dbReference>
<dbReference type="InterPro" id="IPR011990">
    <property type="entry name" value="TPR-like_helical_dom_sf"/>
</dbReference>
<dbReference type="Gene3D" id="1.25.40.10">
    <property type="entry name" value="Tetratricopeptide repeat domain"/>
    <property type="match status" value="1"/>
</dbReference>
<protein>
    <recommendedName>
        <fullName evidence="3">Kinesin light chain</fullName>
    </recommendedName>
</protein>
<sequence length="63" mass="6807">RLASQHALAGAYQANGQTKEAIQLLEQVVAIRKTSLAEGHPDRLGSEHSLAKAIEASRRLEES</sequence>
<reference evidence="2" key="2">
    <citation type="submission" date="2020-04" db="EMBL/GenBank/DDBJ databases">
        <authorList>
            <consortium name="NCBI Genome Project"/>
        </authorList>
    </citation>
    <scope>NUCLEOTIDE SEQUENCE</scope>
    <source>
        <strain evidence="2">CBS 342.82</strain>
    </source>
</reference>
<proteinExistence type="predicted"/>
<evidence type="ECO:0008006" key="3">
    <source>
        <dbReference type="Google" id="ProtNLM"/>
    </source>
</evidence>
<feature type="non-terminal residue" evidence="2">
    <location>
        <position position="63"/>
    </location>
</feature>
<gene>
    <name evidence="2" type="ORF">K489DRAFT_291502</name>
</gene>
<keyword evidence="1" id="KW-1185">Reference proteome</keyword>
<organism evidence="2">
    <name type="scientific">Dissoconium aciculare CBS 342.82</name>
    <dbReference type="NCBI Taxonomy" id="1314786"/>
    <lineage>
        <taxon>Eukaryota</taxon>
        <taxon>Fungi</taxon>
        <taxon>Dikarya</taxon>
        <taxon>Ascomycota</taxon>
        <taxon>Pezizomycotina</taxon>
        <taxon>Dothideomycetes</taxon>
        <taxon>Dothideomycetidae</taxon>
        <taxon>Mycosphaerellales</taxon>
        <taxon>Dissoconiaceae</taxon>
        <taxon>Dissoconium</taxon>
    </lineage>
</organism>
<dbReference type="GeneID" id="54357995"/>
<evidence type="ECO:0000313" key="1">
    <source>
        <dbReference type="Proteomes" id="UP000504637"/>
    </source>
</evidence>
<evidence type="ECO:0000313" key="2">
    <source>
        <dbReference type="RefSeq" id="XP_033456388.1"/>
    </source>
</evidence>
<reference evidence="2" key="1">
    <citation type="submission" date="2020-01" db="EMBL/GenBank/DDBJ databases">
        <authorList>
            <consortium name="DOE Joint Genome Institute"/>
            <person name="Haridas S."/>
            <person name="Albert R."/>
            <person name="Binder M."/>
            <person name="Bloem J."/>
            <person name="Labutti K."/>
            <person name="Salamov A."/>
            <person name="Andreopoulos B."/>
            <person name="Baker S.E."/>
            <person name="Barry K."/>
            <person name="Bills G."/>
            <person name="Bluhm B.H."/>
            <person name="Cannon C."/>
            <person name="Castanera R."/>
            <person name="Culley D.E."/>
            <person name="Daum C."/>
            <person name="Ezra D."/>
            <person name="Gonzalez J.B."/>
            <person name="Henrissat B."/>
            <person name="Kuo A."/>
            <person name="Liang C."/>
            <person name="Lipzen A."/>
            <person name="Lutzoni F."/>
            <person name="Magnuson J."/>
            <person name="Mondo S."/>
            <person name="Nolan M."/>
            <person name="Ohm R."/>
            <person name="Pangilinan J."/>
            <person name="Park H.-J."/>
            <person name="Ramirez L."/>
            <person name="Alfaro M."/>
            <person name="Sun H."/>
            <person name="Tritt A."/>
            <person name="Yoshinaga Y."/>
            <person name="Zwiers L.-H."/>
            <person name="Turgeon B.G."/>
            <person name="Goodwin S.B."/>
            <person name="Spatafora J.W."/>
            <person name="Crous P.W."/>
            <person name="Grigoriev I.V."/>
        </authorList>
    </citation>
    <scope>NUCLEOTIDE SEQUENCE</scope>
    <source>
        <strain evidence="2">CBS 342.82</strain>
    </source>
</reference>
<feature type="non-terminal residue" evidence="2">
    <location>
        <position position="1"/>
    </location>
</feature>
<accession>A0A6J3LXJ1</accession>
<name>A0A6J3LXJ1_9PEZI</name>